<dbReference type="SUPFAM" id="SSF103190">
    <property type="entry name" value="Sensory domain-like"/>
    <property type="match status" value="1"/>
</dbReference>
<dbReference type="PANTHER" id="PTHR43065">
    <property type="entry name" value="SENSOR HISTIDINE KINASE"/>
    <property type="match status" value="1"/>
</dbReference>
<dbReference type="InterPro" id="IPR000014">
    <property type="entry name" value="PAS"/>
</dbReference>
<dbReference type="SMART" id="SM00086">
    <property type="entry name" value="PAC"/>
    <property type="match status" value="1"/>
</dbReference>
<dbReference type="SMART" id="SM00091">
    <property type="entry name" value="PAS"/>
    <property type="match status" value="1"/>
</dbReference>
<dbReference type="Gene3D" id="3.30.565.10">
    <property type="entry name" value="Histidine kinase-like ATPase, C-terminal domain"/>
    <property type="match status" value="1"/>
</dbReference>
<evidence type="ECO:0000313" key="18">
    <source>
        <dbReference type="EMBL" id="SMC12751.1"/>
    </source>
</evidence>
<reference evidence="18 19" key="1">
    <citation type="submission" date="2017-03" db="EMBL/GenBank/DDBJ databases">
        <authorList>
            <person name="Afonso C.L."/>
            <person name="Miller P.J."/>
            <person name="Scott M.A."/>
            <person name="Spackman E."/>
            <person name="Goraichik I."/>
            <person name="Dimitrov K.M."/>
            <person name="Suarez D.L."/>
            <person name="Swayne D.E."/>
        </authorList>
    </citation>
    <scope>NUCLEOTIDE SEQUENCE [LARGE SCALE GENOMIC DNA]</scope>
    <source>
        <strain evidence="18 19">CECT 7745</strain>
    </source>
</reference>
<dbReference type="SMART" id="SM00388">
    <property type="entry name" value="HisKA"/>
    <property type="match status" value="1"/>
</dbReference>
<evidence type="ECO:0000256" key="3">
    <source>
        <dbReference type="ARBA" id="ARBA00012438"/>
    </source>
</evidence>
<dbReference type="GO" id="GO:0005886">
    <property type="term" value="C:plasma membrane"/>
    <property type="evidence" value="ECO:0007669"/>
    <property type="project" value="UniProtKB-SubCell"/>
</dbReference>
<evidence type="ECO:0000256" key="12">
    <source>
        <dbReference type="ARBA" id="ARBA00023012"/>
    </source>
</evidence>
<dbReference type="InterPro" id="IPR004358">
    <property type="entry name" value="Sig_transdc_His_kin-like_C"/>
</dbReference>
<dbReference type="OrthoDB" id="9795133at2"/>
<evidence type="ECO:0000259" key="17">
    <source>
        <dbReference type="PROSITE" id="PS50113"/>
    </source>
</evidence>
<dbReference type="InterPro" id="IPR001610">
    <property type="entry name" value="PAC"/>
</dbReference>
<proteinExistence type="predicted"/>
<keyword evidence="5" id="KW-0597">Phosphoprotein</keyword>
<protein>
    <recommendedName>
        <fullName evidence="3">histidine kinase</fullName>
        <ecNumber evidence="3">2.7.13.3</ecNumber>
    </recommendedName>
</protein>
<dbReference type="InterPro" id="IPR035965">
    <property type="entry name" value="PAS-like_dom_sf"/>
</dbReference>
<feature type="transmembrane region" description="Helical" evidence="14">
    <location>
        <begin position="341"/>
        <end position="362"/>
    </location>
</feature>
<dbReference type="PROSITE" id="PS50109">
    <property type="entry name" value="HIS_KIN"/>
    <property type="match status" value="1"/>
</dbReference>
<dbReference type="PROSITE" id="PS50112">
    <property type="entry name" value="PAS"/>
    <property type="match status" value="1"/>
</dbReference>
<dbReference type="EMBL" id="FWXB01000009">
    <property type="protein sequence ID" value="SMC12751.1"/>
    <property type="molecule type" value="Genomic_DNA"/>
</dbReference>
<keyword evidence="6 18" id="KW-0808">Transferase</keyword>
<keyword evidence="9 18" id="KW-0418">Kinase</keyword>
<dbReference type="Pfam" id="PF02743">
    <property type="entry name" value="dCache_1"/>
    <property type="match status" value="1"/>
</dbReference>
<dbReference type="SUPFAM" id="SSF55874">
    <property type="entry name" value="ATPase domain of HSP90 chaperone/DNA topoisomerase II/histidine kinase"/>
    <property type="match status" value="1"/>
</dbReference>
<keyword evidence="11 14" id="KW-1133">Transmembrane helix</keyword>
<comment type="catalytic activity">
    <reaction evidence="1">
        <text>ATP + protein L-histidine = ADP + protein N-phospho-L-histidine.</text>
        <dbReference type="EC" id="2.7.13.3"/>
    </reaction>
</comment>
<dbReference type="InterPro" id="IPR000700">
    <property type="entry name" value="PAS-assoc_C"/>
</dbReference>
<evidence type="ECO:0000259" key="16">
    <source>
        <dbReference type="PROSITE" id="PS50112"/>
    </source>
</evidence>
<evidence type="ECO:0000256" key="9">
    <source>
        <dbReference type="ARBA" id="ARBA00022777"/>
    </source>
</evidence>
<dbReference type="Pfam" id="PF13426">
    <property type="entry name" value="PAS_9"/>
    <property type="match status" value="1"/>
</dbReference>
<accession>A0A1X7BSY7</accession>
<evidence type="ECO:0000256" key="10">
    <source>
        <dbReference type="ARBA" id="ARBA00022840"/>
    </source>
</evidence>
<name>A0A1X7BSY7_9RHOB</name>
<keyword evidence="7 14" id="KW-0812">Transmembrane</keyword>
<dbReference type="Gene3D" id="3.30.450.20">
    <property type="entry name" value="PAS domain"/>
    <property type="match status" value="2"/>
</dbReference>
<evidence type="ECO:0000256" key="13">
    <source>
        <dbReference type="ARBA" id="ARBA00023136"/>
    </source>
</evidence>
<dbReference type="SMART" id="SM00387">
    <property type="entry name" value="HATPase_c"/>
    <property type="match status" value="1"/>
</dbReference>
<dbReference type="RefSeq" id="WP_085800777.1">
    <property type="nucleotide sequence ID" value="NZ_FWXB01000009.1"/>
</dbReference>
<dbReference type="InterPro" id="IPR033479">
    <property type="entry name" value="dCache_1"/>
</dbReference>
<evidence type="ECO:0000256" key="5">
    <source>
        <dbReference type="ARBA" id="ARBA00022553"/>
    </source>
</evidence>
<dbReference type="InterPro" id="IPR036097">
    <property type="entry name" value="HisK_dim/P_sf"/>
</dbReference>
<feature type="domain" description="PAC" evidence="17">
    <location>
        <begin position="484"/>
        <end position="536"/>
    </location>
</feature>
<keyword evidence="12" id="KW-0902">Two-component regulatory system</keyword>
<feature type="domain" description="PAS" evidence="16">
    <location>
        <begin position="434"/>
        <end position="467"/>
    </location>
</feature>
<feature type="domain" description="Histidine kinase" evidence="15">
    <location>
        <begin position="556"/>
        <end position="768"/>
    </location>
</feature>
<evidence type="ECO:0000256" key="1">
    <source>
        <dbReference type="ARBA" id="ARBA00000085"/>
    </source>
</evidence>
<sequence>MKLSLGMILALCLAGLQFVAITIVVFSSFLTSEKVLLEHARELLSDVGTNTIEHSKGFLKPAKGAAELATRLAENQVIASDDFQQLEKLLFQQLQISPQFAGVFYGDEAGNFVYVMRSDGPGPFRSKIVRQDGEARETELIWRDDRYAIIEQRSDPADTYDPRVRPWYKSAKTRLTSIWTDPYIFFTSQTPGITAASPVFRREGGLRGVVGVDIGIEAISQFLSRLNVGDSGSALILNRNGDVIAHPDQDLIRKENQDGTFRFVNIREIEDPVANAAFAGLAAGTGVSVESEKTSRFKIGGSTYVSTVMPMISEELPWTIAVYAPESDFTGEITDNRTQNVWIAVAIAVASGIFGLLLANYIHKPVRAFAVRASLVSQGEVSASDPLPNTYKELERANETLVQAIAERKQSETEYGRTFDLASRGMAQIQARTGRFLRVNAKFADMLGYGDDEILTLTVHDISHPDDPVAAVFFKDGSNGGSEYFHEKRYLRKDGEALWVSENVIVIRDDADVSIHAVVTIDDITERKAADRKIQQLNLDLTHSSRVNLMGQMATGLAHELNQPLLAISQNMDTALYLLKEKSGDSAEFGDILQETDRHAHRAGDIIKALRGFVKKEGAEKSEFDFAELLAQTLHLLRSEANENKVAIRTTTGELEPIYGSRVQIAQVLVNLIRNAIDAIARSDASERLITVKTSNTDEGMMISVTDSGPGITQDVDPFEQFKTTKKEGMGLGLSICRTIVESHRGKIWYERDENGQSRFCFTLPALAPRSDTFEQNEPGT</sequence>
<dbReference type="CDD" id="cd00130">
    <property type="entry name" value="PAS"/>
    <property type="match status" value="1"/>
</dbReference>
<dbReference type="CDD" id="cd12913">
    <property type="entry name" value="PDC1_MCP_like"/>
    <property type="match status" value="1"/>
</dbReference>
<evidence type="ECO:0000256" key="4">
    <source>
        <dbReference type="ARBA" id="ARBA00022475"/>
    </source>
</evidence>
<dbReference type="InterPro" id="IPR005467">
    <property type="entry name" value="His_kinase_dom"/>
</dbReference>
<evidence type="ECO:0000256" key="2">
    <source>
        <dbReference type="ARBA" id="ARBA00004651"/>
    </source>
</evidence>
<evidence type="ECO:0000259" key="15">
    <source>
        <dbReference type="PROSITE" id="PS50109"/>
    </source>
</evidence>
<evidence type="ECO:0000256" key="8">
    <source>
        <dbReference type="ARBA" id="ARBA00022741"/>
    </source>
</evidence>
<dbReference type="InterPro" id="IPR036890">
    <property type="entry name" value="HATPase_C_sf"/>
</dbReference>
<comment type="subcellular location">
    <subcellularLocation>
        <location evidence="2">Cell membrane</location>
        <topology evidence="2">Multi-pass membrane protein</topology>
    </subcellularLocation>
</comment>
<evidence type="ECO:0000256" key="14">
    <source>
        <dbReference type="SAM" id="Phobius"/>
    </source>
</evidence>
<keyword evidence="8" id="KW-0547">Nucleotide-binding</keyword>
<dbReference type="AlphaFoldDB" id="A0A1X7BSY7"/>
<organism evidence="18 19">
    <name type="scientific">Roseovarius aestuarii</name>
    <dbReference type="NCBI Taxonomy" id="475083"/>
    <lineage>
        <taxon>Bacteria</taxon>
        <taxon>Pseudomonadati</taxon>
        <taxon>Pseudomonadota</taxon>
        <taxon>Alphaproteobacteria</taxon>
        <taxon>Rhodobacterales</taxon>
        <taxon>Roseobacteraceae</taxon>
        <taxon>Roseovarius</taxon>
    </lineage>
</organism>
<keyword evidence="4" id="KW-1003">Cell membrane</keyword>
<dbReference type="Proteomes" id="UP000193224">
    <property type="component" value="Unassembled WGS sequence"/>
</dbReference>
<dbReference type="GO" id="GO:0005524">
    <property type="term" value="F:ATP binding"/>
    <property type="evidence" value="ECO:0007669"/>
    <property type="project" value="UniProtKB-KW"/>
</dbReference>
<evidence type="ECO:0000256" key="7">
    <source>
        <dbReference type="ARBA" id="ARBA00022692"/>
    </source>
</evidence>
<dbReference type="Pfam" id="PF02518">
    <property type="entry name" value="HATPase_c"/>
    <property type="match status" value="1"/>
</dbReference>
<dbReference type="InterPro" id="IPR029151">
    <property type="entry name" value="Sensor-like_sf"/>
</dbReference>
<dbReference type="NCBIfam" id="TIGR00229">
    <property type="entry name" value="sensory_box"/>
    <property type="match status" value="1"/>
</dbReference>
<dbReference type="SUPFAM" id="SSF55785">
    <property type="entry name" value="PYP-like sensor domain (PAS domain)"/>
    <property type="match status" value="1"/>
</dbReference>
<dbReference type="InterPro" id="IPR003594">
    <property type="entry name" value="HATPase_dom"/>
</dbReference>
<evidence type="ECO:0000256" key="6">
    <source>
        <dbReference type="ARBA" id="ARBA00022679"/>
    </source>
</evidence>
<keyword evidence="13 14" id="KW-0472">Membrane</keyword>
<dbReference type="Gene3D" id="1.10.287.130">
    <property type="match status" value="1"/>
</dbReference>
<evidence type="ECO:0000256" key="11">
    <source>
        <dbReference type="ARBA" id="ARBA00022989"/>
    </source>
</evidence>
<evidence type="ECO:0000313" key="19">
    <source>
        <dbReference type="Proteomes" id="UP000193224"/>
    </source>
</evidence>
<keyword evidence="10" id="KW-0067">ATP-binding</keyword>
<dbReference type="EC" id="2.7.13.3" evidence="3"/>
<dbReference type="InterPro" id="IPR003661">
    <property type="entry name" value="HisK_dim/P_dom"/>
</dbReference>
<dbReference type="CDD" id="cd00082">
    <property type="entry name" value="HisKA"/>
    <property type="match status" value="1"/>
</dbReference>
<dbReference type="PRINTS" id="PR00344">
    <property type="entry name" value="BCTRLSENSOR"/>
</dbReference>
<dbReference type="SUPFAM" id="SSF47384">
    <property type="entry name" value="Homodimeric domain of signal transducing histidine kinase"/>
    <property type="match status" value="1"/>
</dbReference>
<dbReference type="PANTHER" id="PTHR43065:SF10">
    <property type="entry name" value="PEROXIDE STRESS-ACTIVATED HISTIDINE KINASE MAK3"/>
    <property type="match status" value="1"/>
</dbReference>
<keyword evidence="19" id="KW-1185">Reference proteome</keyword>
<dbReference type="CDD" id="cd12912">
    <property type="entry name" value="PDC2_MCP_like"/>
    <property type="match status" value="1"/>
</dbReference>
<dbReference type="PROSITE" id="PS50113">
    <property type="entry name" value="PAC"/>
    <property type="match status" value="1"/>
</dbReference>
<dbReference type="GO" id="GO:0000155">
    <property type="term" value="F:phosphorelay sensor kinase activity"/>
    <property type="evidence" value="ECO:0007669"/>
    <property type="project" value="InterPro"/>
</dbReference>
<gene>
    <name evidence="18" type="primary">todS</name>
    <name evidence="18" type="ORF">ROA7745_02582</name>
</gene>